<evidence type="ECO:0000256" key="2">
    <source>
        <dbReference type="ARBA" id="ARBA00023015"/>
    </source>
</evidence>
<dbReference type="InterPro" id="IPR001647">
    <property type="entry name" value="HTH_TetR"/>
</dbReference>
<evidence type="ECO:0000256" key="1">
    <source>
        <dbReference type="ARBA" id="ARBA00022491"/>
    </source>
</evidence>
<dbReference type="Proteomes" id="UP000317422">
    <property type="component" value="Unassembled WGS sequence"/>
</dbReference>
<evidence type="ECO:0000313" key="8">
    <source>
        <dbReference type="Proteomes" id="UP000317422"/>
    </source>
</evidence>
<reference evidence="7 8" key="1">
    <citation type="submission" date="2019-06" db="EMBL/GenBank/DDBJ databases">
        <title>Sequencing the genomes of 1000 actinobacteria strains.</title>
        <authorList>
            <person name="Klenk H.-P."/>
        </authorList>
    </citation>
    <scope>NUCLEOTIDE SEQUENCE [LARGE SCALE GENOMIC DNA]</scope>
    <source>
        <strain evidence="7 8">DSM 45015</strain>
    </source>
</reference>
<dbReference type="GO" id="GO:0003700">
    <property type="term" value="F:DNA-binding transcription factor activity"/>
    <property type="evidence" value="ECO:0007669"/>
    <property type="project" value="TreeGrafter"/>
</dbReference>
<keyword evidence="8" id="KW-1185">Reference proteome</keyword>
<dbReference type="GO" id="GO:0000976">
    <property type="term" value="F:transcription cis-regulatory region binding"/>
    <property type="evidence" value="ECO:0007669"/>
    <property type="project" value="TreeGrafter"/>
</dbReference>
<dbReference type="PROSITE" id="PS50977">
    <property type="entry name" value="HTH_TETR_2"/>
    <property type="match status" value="1"/>
</dbReference>
<keyword evidence="2" id="KW-0805">Transcription regulation</keyword>
<dbReference type="SUPFAM" id="SSF46689">
    <property type="entry name" value="Homeodomain-like"/>
    <property type="match status" value="1"/>
</dbReference>
<evidence type="ECO:0000313" key="7">
    <source>
        <dbReference type="EMBL" id="TQN27521.1"/>
    </source>
</evidence>
<dbReference type="Pfam" id="PF17932">
    <property type="entry name" value="TetR_C_24"/>
    <property type="match status" value="1"/>
</dbReference>
<dbReference type="InterPro" id="IPR041490">
    <property type="entry name" value="KstR2_TetR_C"/>
</dbReference>
<protein>
    <submittedName>
        <fullName evidence="7">TetR family transcriptional regulator</fullName>
    </submittedName>
</protein>
<evidence type="ECO:0000256" key="4">
    <source>
        <dbReference type="ARBA" id="ARBA00023163"/>
    </source>
</evidence>
<dbReference type="InterPro" id="IPR050109">
    <property type="entry name" value="HTH-type_TetR-like_transc_reg"/>
</dbReference>
<dbReference type="PRINTS" id="PR00455">
    <property type="entry name" value="HTHTETR"/>
</dbReference>
<evidence type="ECO:0000256" key="3">
    <source>
        <dbReference type="ARBA" id="ARBA00023125"/>
    </source>
</evidence>
<feature type="DNA-binding region" description="H-T-H motif" evidence="5">
    <location>
        <begin position="40"/>
        <end position="59"/>
    </location>
</feature>
<dbReference type="PANTHER" id="PTHR30055">
    <property type="entry name" value="HTH-TYPE TRANSCRIPTIONAL REGULATOR RUTR"/>
    <property type="match status" value="1"/>
</dbReference>
<dbReference type="AlphaFoldDB" id="A0A543N6S3"/>
<keyword evidence="3 5" id="KW-0238">DNA-binding</keyword>
<dbReference type="PANTHER" id="PTHR30055:SF175">
    <property type="entry name" value="HTH-TYPE TRANSCRIPTIONAL REPRESSOR KSTR2"/>
    <property type="match status" value="1"/>
</dbReference>
<dbReference type="EMBL" id="VFQC01000003">
    <property type="protein sequence ID" value="TQN27521.1"/>
    <property type="molecule type" value="Genomic_DNA"/>
</dbReference>
<comment type="caution">
    <text evidence="7">The sequence shown here is derived from an EMBL/GenBank/DDBJ whole genome shotgun (WGS) entry which is preliminary data.</text>
</comment>
<dbReference type="SUPFAM" id="SSF48498">
    <property type="entry name" value="Tetracyclin repressor-like, C-terminal domain"/>
    <property type="match status" value="1"/>
</dbReference>
<feature type="domain" description="HTH tetR-type" evidence="6">
    <location>
        <begin position="17"/>
        <end position="77"/>
    </location>
</feature>
<dbReference type="Gene3D" id="1.10.357.10">
    <property type="entry name" value="Tetracycline Repressor, domain 2"/>
    <property type="match status" value="1"/>
</dbReference>
<accession>A0A543N6S3</accession>
<organism evidence="7 8">
    <name type="scientific">Haloactinospora alba</name>
    <dbReference type="NCBI Taxonomy" id="405555"/>
    <lineage>
        <taxon>Bacteria</taxon>
        <taxon>Bacillati</taxon>
        <taxon>Actinomycetota</taxon>
        <taxon>Actinomycetes</taxon>
        <taxon>Streptosporangiales</taxon>
        <taxon>Nocardiopsidaceae</taxon>
        <taxon>Haloactinospora</taxon>
    </lineage>
</organism>
<dbReference type="OrthoDB" id="3190535at2"/>
<evidence type="ECO:0000256" key="5">
    <source>
        <dbReference type="PROSITE-ProRule" id="PRU00335"/>
    </source>
</evidence>
<keyword evidence="4" id="KW-0804">Transcription</keyword>
<dbReference type="InterPro" id="IPR036271">
    <property type="entry name" value="Tet_transcr_reg_TetR-rel_C_sf"/>
</dbReference>
<proteinExistence type="predicted"/>
<evidence type="ECO:0000259" key="6">
    <source>
        <dbReference type="PROSITE" id="PS50977"/>
    </source>
</evidence>
<dbReference type="Pfam" id="PF00440">
    <property type="entry name" value="TetR_N"/>
    <property type="match status" value="1"/>
</dbReference>
<dbReference type="InterPro" id="IPR009057">
    <property type="entry name" value="Homeodomain-like_sf"/>
</dbReference>
<name>A0A543N6S3_9ACTN</name>
<dbReference type="Gene3D" id="1.10.10.60">
    <property type="entry name" value="Homeodomain-like"/>
    <property type="match status" value="1"/>
</dbReference>
<keyword evidence="1" id="KW-0678">Repressor</keyword>
<sequence>MTEASGNQEAAPRVSTAPVPERLLSVASRLFAERGFERVSVQELVDTAGVTKGAMYHYYSSKEDLLFAVYQRVLAMQTRRLNEYANASGPVEERLHAAAADVVHTTVRNLDDTVIFFRSLHMLSPDRQNAVRKERRAYHERFREMVLEGQRTGVFRTDVPAELAVTQYFGAVHHLGMWYNPEGQLSGADVGAYFADLFLAGLRP</sequence>
<dbReference type="RefSeq" id="WP_141925951.1">
    <property type="nucleotide sequence ID" value="NZ_VFQC01000003.1"/>
</dbReference>
<gene>
    <name evidence="7" type="ORF">FHX37_4242</name>
</gene>